<accession>A0A316DDI8</accession>
<comment type="subcellular location">
    <subcellularLocation>
        <location evidence="1">Membrane</location>
        <topology evidence="1">Lipid-anchor</topology>
    </subcellularLocation>
</comment>
<dbReference type="Gene3D" id="3.30.300.210">
    <property type="entry name" value="Nutrient germinant receptor protein C, domain 3"/>
    <property type="match status" value="1"/>
</dbReference>
<dbReference type="Pfam" id="PF05504">
    <property type="entry name" value="Spore_GerAC"/>
    <property type="match status" value="1"/>
</dbReference>
<dbReference type="GO" id="GO:0016020">
    <property type="term" value="C:membrane"/>
    <property type="evidence" value="ECO:0007669"/>
    <property type="project" value="UniProtKB-SubCell"/>
</dbReference>
<evidence type="ECO:0000256" key="4">
    <source>
        <dbReference type="ARBA" id="ARBA00022729"/>
    </source>
</evidence>
<name>A0A316DDI8_9BACL</name>
<evidence type="ECO:0000259" key="8">
    <source>
        <dbReference type="Pfam" id="PF05504"/>
    </source>
</evidence>
<keyword evidence="6" id="KW-0564">Palmitate</keyword>
<evidence type="ECO:0000259" key="9">
    <source>
        <dbReference type="Pfam" id="PF25198"/>
    </source>
</evidence>
<feature type="domain" description="Spore germination GerAC-like C-terminal" evidence="8">
    <location>
        <begin position="206"/>
        <end position="375"/>
    </location>
</feature>
<evidence type="ECO:0000256" key="3">
    <source>
        <dbReference type="ARBA" id="ARBA00022544"/>
    </source>
</evidence>
<evidence type="ECO:0000256" key="1">
    <source>
        <dbReference type="ARBA" id="ARBA00004635"/>
    </source>
</evidence>
<protein>
    <submittedName>
        <fullName evidence="10">Spore germination protein</fullName>
    </submittedName>
</protein>
<evidence type="ECO:0000313" key="10">
    <source>
        <dbReference type="EMBL" id="PWK16297.1"/>
    </source>
</evidence>
<evidence type="ECO:0000313" key="11">
    <source>
        <dbReference type="Proteomes" id="UP000245634"/>
    </source>
</evidence>
<dbReference type="InterPro" id="IPR046953">
    <property type="entry name" value="Spore_GerAC-like_C"/>
</dbReference>
<dbReference type="EMBL" id="QGGL01000001">
    <property type="protein sequence ID" value="PWK16297.1"/>
    <property type="molecule type" value="Genomic_DNA"/>
</dbReference>
<dbReference type="NCBIfam" id="TIGR02887">
    <property type="entry name" value="spore_ger_x_C"/>
    <property type="match status" value="1"/>
</dbReference>
<feature type="domain" description="Spore germination protein N-terminal" evidence="9">
    <location>
        <begin position="34"/>
        <end position="197"/>
    </location>
</feature>
<dbReference type="AlphaFoldDB" id="A0A316DDI8"/>
<comment type="similarity">
    <text evidence="2">Belongs to the GerABKC lipoprotein family.</text>
</comment>
<keyword evidence="7" id="KW-0449">Lipoprotein</keyword>
<keyword evidence="11" id="KW-1185">Reference proteome</keyword>
<dbReference type="InterPro" id="IPR008844">
    <property type="entry name" value="Spore_GerAC-like"/>
</dbReference>
<evidence type="ECO:0000256" key="6">
    <source>
        <dbReference type="ARBA" id="ARBA00023139"/>
    </source>
</evidence>
<keyword evidence="4" id="KW-0732">Signal</keyword>
<reference evidence="10 11" key="1">
    <citation type="submission" date="2018-05" db="EMBL/GenBank/DDBJ databases">
        <title>Genomic Encyclopedia of Type Strains, Phase IV (KMG-IV): sequencing the most valuable type-strain genomes for metagenomic binning, comparative biology and taxonomic classification.</title>
        <authorList>
            <person name="Goeker M."/>
        </authorList>
    </citation>
    <scope>NUCLEOTIDE SEQUENCE [LARGE SCALE GENOMIC DNA]</scope>
    <source>
        <strain evidence="10 11">DSM 18773</strain>
    </source>
</reference>
<dbReference type="OrthoDB" id="2592518at2"/>
<dbReference type="GO" id="GO:0009847">
    <property type="term" value="P:spore germination"/>
    <property type="evidence" value="ECO:0007669"/>
    <property type="project" value="InterPro"/>
</dbReference>
<keyword evidence="3" id="KW-0309">Germination</keyword>
<evidence type="ECO:0000256" key="7">
    <source>
        <dbReference type="ARBA" id="ARBA00023288"/>
    </source>
</evidence>
<keyword evidence="5" id="KW-0472">Membrane</keyword>
<evidence type="ECO:0000256" key="5">
    <source>
        <dbReference type="ARBA" id="ARBA00023136"/>
    </source>
</evidence>
<sequence length="378" mass="42442">MTHRTPLWQKRSRPLLLALALTVAVAGCARPYVLEDLGMILTGGYDLSKDGKLLVTITMPDISENGGNQTLTLTSKGDLSKEARENIGLATDRQIVSGQMRVAVFSEELARKGIWRVLDTLMRDVNITKTLVLCVSEGKASDLLKNKVPTRPSSGRYLYELLKKSQKNYAVPKTSIQDFERLYLDQGSDPMIPLVKLENKVIVAAGTALFHNDKYVGSISPEETKMMLLLRGTGEGGDIKQTLHTKGRDGINDQVMLTFVRTKHKLKVEMKNNRPHLIYDVKVSGQIIEYSGDDDLTDDKVRKNVESQIQAGLTSRMKDLIDQFQNKFHVDPLGMGTHIKAAALYKQPWTEDLWRSVYEKADIDVNFKLKIIRTGIIR</sequence>
<dbReference type="PANTHER" id="PTHR35789">
    <property type="entry name" value="SPORE GERMINATION PROTEIN B3"/>
    <property type="match status" value="1"/>
</dbReference>
<dbReference type="Proteomes" id="UP000245634">
    <property type="component" value="Unassembled WGS sequence"/>
</dbReference>
<dbReference type="PROSITE" id="PS51257">
    <property type="entry name" value="PROKAR_LIPOPROTEIN"/>
    <property type="match status" value="1"/>
</dbReference>
<dbReference type="RefSeq" id="WP_109685272.1">
    <property type="nucleotide sequence ID" value="NZ_QGGL01000001.1"/>
</dbReference>
<dbReference type="PANTHER" id="PTHR35789:SF1">
    <property type="entry name" value="SPORE GERMINATION PROTEIN B3"/>
    <property type="match status" value="1"/>
</dbReference>
<proteinExistence type="inferred from homology"/>
<dbReference type="Pfam" id="PF25198">
    <property type="entry name" value="Spore_GerAC_N"/>
    <property type="match status" value="1"/>
</dbReference>
<organism evidence="10 11">
    <name type="scientific">Tumebacillus permanentifrigoris</name>
    <dbReference type="NCBI Taxonomy" id="378543"/>
    <lineage>
        <taxon>Bacteria</taxon>
        <taxon>Bacillati</taxon>
        <taxon>Bacillota</taxon>
        <taxon>Bacilli</taxon>
        <taxon>Bacillales</taxon>
        <taxon>Alicyclobacillaceae</taxon>
        <taxon>Tumebacillus</taxon>
    </lineage>
</organism>
<gene>
    <name evidence="10" type="ORF">C7459_101161</name>
</gene>
<dbReference type="InterPro" id="IPR038501">
    <property type="entry name" value="Spore_GerAC_C_sf"/>
</dbReference>
<dbReference type="InterPro" id="IPR057336">
    <property type="entry name" value="GerAC_N"/>
</dbReference>
<evidence type="ECO:0000256" key="2">
    <source>
        <dbReference type="ARBA" id="ARBA00007886"/>
    </source>
</evidence>
<comment type="caution">
    <text evidence="10">The sequence shown here is derived from an EMBL/GenBank/DDBJ whole genome shotgun (WGS) entry which is preliminary data.</text>
</comment>